<evidence type="ECO:0000313" key="3">
    <source>
        <dbReference type="Proteomes" id="UP000324832"/>
    </source>
</evidence>
<sequence length="199" mass="22137">MDLIRRSTVRLAMERNGAHMDTDLLAAPDSFRRTVYLRMKFPPTVHFTTRTPHQSKLLKDKVALDVAVWCSLRNNNSPKALCGTRNASTVLNAIVHLTLCWHVMGLTRKSTAALAMLSSLDQEASAMVMLQLLCPPILIPPVLILSSFHLLDQKQKRVRVAHAVASRSMLQNRCTPKMAHGTRGASHVQTATDLLILQI</sequence>
<keyword evidence="3" id="KW-1185">Reference proteome</keyword>
<accession>A0A5E4PST0</accession>
<name>A0A5E4PST0_9NEOP</name>
<keyword evidence="1" id="KW-1133">Transmembrane helix</keyword>
<protein>
    <submittedName>
        <fullName evidence="2">Uncharacterized protein</fullName>
    </submittedName>
</protein>
<dbReference type="Proteomes" id="UP000324832">
    <property type="component" value="Unassembled WGS sequence"/>
</dbReference>
<organism evidence="2 3">
    <name type="scientific">Leptidea sinapis</name>
    <dbReference type="NCBI Taxonomy" id="189913"/>
    <lineage>
        <taxon>Eukaryota</taxon>
        <taxon>Metazoa</taxon>
        <taxon>Ecdysozoa</taxon>
        <taxon>Arthropoda</taxon>
        <taxon>Hexapoda</taxon>
        <taxon>Insecta</taxon>
        <taxon>Pterygota</taxon>
        <taxon>Neoptera</taxon>
        <taxon>Endopterygota</taxon>
        <taxon>Lepidoptera</taxon>
        <taxon>Glossata</taxon>
        <taxon>Ditrysia</taxon>
        <taxon>Papilionoidea</taxon>
        <taxon>Pieridae</taxon>
        <taxon>Dismorphiinae</taxon>
        <taxon>Leptidea</taxon>
    </lineage>
</organism>
<feature type="transmembrane region" description="Helical" evidence="1">
    <location>
        <begin position="124"/>
        <end position="151"/>
    </location>
</feature>
<keyword evidence="1" id="KW-0472">Membrane</keyword>
<keyword evidence="1" id="KW-0812">Transmembrane</keyword>
<dbReference type="AlphaFoldDB" id="A0A5E4PST0"/>
<proteinExistence type="predicted"/>
<gene>
    <name evidence="2" type="ORF">LSINAPIS_LOCUS2332</name>
</gene>
<evidence type="ECO:0000256" key="1">
    <source>
        <dbReference type="SAM" id="Phobius"/>
    </source>
</evidence>
<reference evidence="2 3" key="1">
    <citation type="submission" date="2017-07" db="EMBL/GenBank/DDBJ databases">
        <authorList>
            <person name="Talla V."/>
            <person name="Backstrom N."/>
        </authorList>
    </citation>
    <scope>NUCLEOTIDE SEQUENCE [LARGE SCALE GENOMIC DNA]</scope>
</reference>
<feature type="transmembrane region" description="Helical" evidence="1">
    <location>
        <begin position="87"/>
        <end position="104"/>
    </location>
</feature>
<dbReference type="EMBL" id="FZQP02000460">
    <property type="protein sequence ID" value="VVC89125.1"/>
    <property type="molecule type" value="Genomic_DNA"/>
</dbReference>
<evidence type="ECO:0000313" key="2">
    <source>
        <dbReference type="EMBL" id="VVC89125.1"/>
    </source>
</evidence>